<dbReference type="RefSeq" id="WP_132702508.1">
    <property type="nucleotide sequence ID" value="NZ_SLZR01000013.1"/>
</dbReference>
<evidence type="ECO:0000313" key="4">
    <source>
        <dbReference type="EMBL" id="TCS39020.1"/>
    </source>
</evidence>
<dbReference type="PANTHER" id="PTHR34580">
    <property type="match status" value="1"/>
</dbReference>
<organism evidence="4 5">
    <name type="scientific">Reinekea marinisedimentorum</name>
    <dbReference type="NCBI Taxonomy" id="230495"/>
    <lineage>
        <taxon>Bacteria</taxon>
        <taxon>Pseudomonadati</taxon>
        <taxon>Pseudomonadota</taxon>
        <taxon>Gammaproteobacteria</taxon>
        <taxon>Oceanospirillales</taxon>
        <taxon>Saccharospirillaceae</taxon>
        <taxon>Reinekea</taxon>
    </lineage>
</organism>
<evidence type="ECO:0000259" key="1">
    <source>
        <dbReference type="Pfam" id="PF13280"/>
    </source>
</evidence>
<dbReference type="InterPro" id="IPR059020">
    <property type="entry name" value="CapW_CTD"/>
</dbReference>
<proteinExistence type="predicted"/>
<dbReference type="AlphaFoldDB" id="A0A4V2UJ84"/>
<dbReference type="Pfam" id="PF26107">
    <property type="entry name" value="BrxR_CTD"/>
    <property type="match status" value="1"/>
</dbReference>
<dbReference type="PROSITE" id="PS52050">
    <property type="entry name" value="WYL"/>
    <property type="match status" value="1"/>
</dbReference>
<reference evidence="4 5" key="1">
    <citation type="submission" date="2019-03" db="EMBL/GenBank/DDBJ databases">
        <title>Genomic Encyclopedia of Archaeal and Bacterial Type Strains, Phase II (KMG-II): from individual species to whole genera.</title>
        <authorList>
            <person name="Goeker M."/>
        </authorList>
    </citation>
    <scope>NUCLEOTIDE SEQUENCE [LARGE SCALE GENOMIC DNA]</scope>
    <source>
        <strain evidence="4 5">DSM 15388</strain>
    </source>
</reference>
<evidence type="ECO:0000259" key="3">
    <source>
        <dbReference type="Pfam" id="PF26109"/>
    </source>
</evidence>
<dbReference type="GO" id="GO:0003677">
    <property type="term" value="F:DNA binding"/>
    <property type="evidence" value="ECO:0007669"/>
    <property type="project" value="UniProtKB-KW"/>
</dbReference>
<keyword evidence="5" id="KW-1185">Reference proteome</keyword>
<dbReference type="PANTHER" id="PTHR34580:SF3">
    <property type="entry name" value="PROTEIN PAFB"/>
    <property type="match status" value="1"/>
</dbReference>
<dbReference type="Pfam" id="PF13280">
    <property type="entry name" value="WYL"/>
    <property type="match status" value="1"/>
</dbReference>
<dbReference type="EMBL" id="SLZR01000013">
    <property type="protein sequence ID" value="TCS39020.1"/>
    <property type="molecule type" value="Genomic_DNA"/>
</dbReference>
<feature type="domain" description="DNA-binding transcriptional repressor CapW winged helix-turn-helix" evidence="3">
    <location>
        <begin position="12"/>
        <end position="94"/>
    </location>
</feature>
<accession>A0A4V2UJ84</accession>
<dbReference type="InterPro" id="IPR059019">
    <property type="entry name" value="WHD_CapW"/>
</dbReference>
<comment type="caution">
    <text evidence="4">The sequence shown here is derived from an EMBL/GenBank/DDBJ whole genome shotgun (WGS) entry which is preliminary data.</text>
</comment>
<dbReference type="Proteomes" id="UP000295793">
    <property type="component" value="Unassembled WGS sequence"/>
</dbReference>
<sequence>MNDQTAWPMRWDLLSRYRLIEIVALWEGRLTTNHLCNSFGMGRQQASKDINNYNREVAPGNLIYDAHLKGYKPAPHFKPVVTTGTADEYLHVMSRSKDLSETYRGLDLAFAHSEILAIAPRTIKPEILRPVLQAIREKRRVEIEYSSLASPTPEVRVIAPHTLVCTPVRWHVRAYCEKNREFRDFVLSRFRNESGIMDETENTVDKDRDWNHFVDLKIKPDTRLTTEQQKIIAADYNMTRKVLKIHCRAAMVRYILKAYGIDHTKLEAQPEAQQIVVSNIAEVKRYI</sequence>
<protein>
    <submittedName>
        <fullName evidence="4">Putative DNA-binding transcriptional regulator YafY</fullName>
    </submittedName>
</protein>
<evidence type="ECO:0000313" key="5">
    <source>
        <dbReference type="Proteomes" id="UP000295793"/>
    </source>
</evidence>
<dbReference type="InterPro" id="IPR051534">
    <property type="entry name" value="CBASS_pafABC_assoc_protein"/>
</dbReference>
<feature type="domain" description="DNA-binding transcriptional repressor CapW C-terminal dimerisation" evidence="2">
    <location>
        <begin position="213"/>
        <end position="283"/>
    </location>
</feature>
<name>A0A4V2UJ84_9GAMM</name>
<dbReference type="PIRSF" id="PIRSF015558">
    <property type="entry name" value="Txn_reg_DeoR_prd"/>
    <property type="match status" value="1"/>
</dbReference>
<dbReference type="InterPro" id="IPR016634">
    <property type="entry name" value="CapW-like"/>
</dbReference>
<gene>
    <name evidence="4" type="ORF">BCF53_11366</name>
</gene>
<evidence type="ECO:0000259" key="2">
    <source>
        <dbReference type="Pfam" id="PF26107"/>
    </source>
</evidence>
<dbReference type="OrthoDB" id="6400324at2"/>
<dbReference type="InterPro" id="IPR026881">
    <property type="entry name" value="WYL_dom"/>
</dbReference>
<dbReference type="Pfam" id="PF26109">
    <property type="entry name" value="WHD_BrxR"/>
    <property type="match status" value="1"/>
</dbReference>
<keyword evidence="4" id="KW-0238">DNA-binding</keyword>
<feature type="domain" description="WYL" evidence="1">
    <location>
        <begin position="126"/>
        <end position="191"/>
    </location>
</feature>